<name>A0A7Y0L9T9_9FIRM</name>
<feature type="binding site" evidence="3">
    <location>
        <position position="384"/>
    </location>
    <ligand>
        <name>Zn(2+)</name>
        <dbReference type="ChEBI" id="CHEBI:29105"/>
        <label>2</label>
    </ligand>
</feature>
<dbReference type="Gene3D" id="3.30.70.360">
    <property type="match status" value="1"/>
</dbReference>
<evidence type="ECO:0000313" key="7">
    <source>
        <dbReference type="Proteomes" id="UP000533476"/>
    </source>
</evidence>
<dbReference type="Proteomes" id="UP000533476">
    <property type="component" value="Unassembled WGS sequence"/>
</dbReference>
<dbReference type="PANTHER" id="PTHR32494">
    <property type="entry name" value="ALLANTOATE DEIMINASE-RELATED"/>
    <property type="match status" value="1"/>
</dbReference>
<feature type="binding site" evidence="4">
    <location>
        <position position="216"/>
    </location>
    <ligand>
        <name>allantoate</name>
        <dbReference type="ChEBI" id="CHEBI:17536"/>
    </ligand>
</feature>
<comment type="caution">
    <text evidence="6">The sequence shown here is derived from an EMBL/GenBank/DDBJ whole genome shotgun (WGS) entry which is preliminary data.</text>
</comment>
<keyword evidence="2 6" id="KW-0378">Hydrolase</keyword>
<feature type="binding site" evidence="3">
    <location>
        <position position="93"/>
    </location>
    <ligand>
        <name>Zn(2+)</name>
        <dbReference type="ChEBI" id="CHEBI:29105"/>
        <label>1</label>
    </ligand>
</feature>
<dbReference type="Pfam" id="PF01546">
    <property type="entry name" value="Peptidase_M20"/>
    <property type="match status" value="1"/>
</dbReference>
<gene>
    <name evidence="6" type="ORF">HIJ39_19650</name>
</gene>
<dbReference type="AlphaFoldDB" id="A0A7Y0L9T9"/>
<dbReference type="InterPro" id="IPR002933">
    <property type="entry name" value="Peptidase_M20"/>
</dbReference>
<keyword evidence="3" id="KW-0862">Zinc</keyword>
<proteinExistence type="inferred from homology"/>
<feature type="domain" description="Peptidase M20 dimerisation" evidence="5">
    <location>
        <begin position="214"/>
        <end position="311"/>
    </location>
</feature>
<feature type="binding site" evidence="4">
    <location>
        <position position="277"/>
    </location>
    <ligand>
        <name>allantoate</name>
        <dbReference type="ChEBI" id="CHEBI:17536"/>
    </ligand>
</feature>
<keyword evidence="7" id="KW-1185">Reference proteome</keyword>
<feature type="binding site" evidence="3">
    <location>
        <position position="128"/>
    </location>
    <ligand>
        <name>Zn(2+)</name>
        <dbReference type="ChEBI" id="CHEBI:29105"/>
        <label>2</label>
    </ligand>
</feature>
<dbReference type="InterPro" id="IPR011650">
    <property type="entry name" value="Peptidase_M20_dimer"/>
</dbReference>
<sequence length="423" mass="45567">MTSPISSERLMQRIVEFAAIGRDPGGGITRPFGSDADFEARTAFHREVIEAGLEYQVDAAGNQWGRMPGHEASAKTIAAGSHLDTVPHGGAYDGAAGVLMSLEVLQSLAARGYRNRHPLAVVAFTGEEPNPFGLSTLGSRLYTGRLGSAQLMTHTSDNGRLLTEALRRVGGDLANCDSLDPDEIGAFIEPHIEQSGRLDAADLPIGVVDRITGIYRDHITLTGEQNHAGTTVLAHRRDALHAFSHAVLALNALLREPWPHWMVGTVGQVHVYPNAVNIVPSQVVFTVEIRSTDVDQLQHAAERYRQRLEQAMTSLSIAVTIRNILNQAPQPLSADLQRILVNAAQSRGVAPPILNSWAGHDATHMARRVPTGMLFIRSLAGKSHCPDEASRAPDLAMGAEILHDALIALDQTLEEVVTGVKAL</sequence>
<accession>A0A7Y0L9T9</accession>
<feature type="binding site" evidence="3">
    <location>
        <position position="191"/>
    </location>
    <ligand>
        <name>Zn(2+)</name>
        <dbReference type="ChEBI" id="CHEBI:29105"/>
        <label>1</label>
    </ligand>
</feature>
<protein>
    <submittedName>
        <fullName evidence="6">Zn-dependent hydrolase</fullName>
    </submittedName>
</protein>
<evidence type="ECO:0000313" key="6">
    <source>
        <dbReference type="EMBL" id="NMP24534.1"/>
    </source>
</evidence>
<dbReference type="GO" id="GO:0046872">
    <property type="term" value="F:metal ion binding"/>
    <property type="evidence" value="ECO:0007669"/>
    <property type="project" value="UniProtKB-KW"/>
</dbReference>
<comment type="similarity">
    <text evidence="1">Belongs to the peptidase M20 family.</text>
</comment>
<reference evidence="6 7" key="1">
    <citation type="submission" date="2020-04" db="EMBL/GenBank/DDBJ databases">
        <authorList>
            <person name="Zhang R."/>
            <person name="Schippers A."/>
        </authorList>
    </citation>
    <scope>NUCLEOTIDE SEQUENCE [LARGE SCALE GENOMIC DNA]</scope>
    <source>
        <strain evidence="6 7">DSM 109850</strain>
    </source>
</reference>
<dbReference type="InterPro" id="IPR036264">
    <property type="entry name" value="Bact_exopeptidase_dim_dom"/>
</dbReference>
<dbReference type="EMBL" id="JABBVZ010000119">
    <property type="protein sequence ID" value="NMP24534.1"/>
    <property type="molecule type" value="Genomic_DNA"/>
</dbReference>
<evidence type="ECO:0000259" key="5">
    <source>
        <dbReference type="Pfam" id="PF07687"/>
    </source>
</evidence>
<organism evidence="6 7">
    <name type="scientific">Sulfobacillus harzensis</name>
    <dbReference type="NCBI Taxonomy" id="2729629"/>
    <lineage>
        <taxon>Bacteria</taxon>
        <taxon>Bacillati</taxon>
        <taxon>Bacillota</taxon>
        <taxon>Clostridia</taxon>
        <taxon>Eubacteriales</taxon>
        <taxon>Clostridiales Family XVII. Incertae Sedis</taxon>
        <taxon>Sulfobacillus</taxon>
    </lineage>
</organism>
<keyword evidence="3" id="KW-0479">Metal-binding</keyword>
<comment type="cofactor">
    <cofactor evidence="3">
        <name>Zn(2+)</name>
        <dbReference type="ChEBI" id="CHEBI:29105"/>
    </cofactor>
    <text evidence="3">Binds 2 Zn(2+) ions per subunit.</text>
</comment>
<dbReference type="SUPFAM" id="SSF55031">
    <property type="entry name" value="Bacterial exopeptidase dimerisation domain"/>
    <property type="match status" value="1"/>
</dbReference>
<dbReference type="Gene3D" id="3.40.630.10">
    <property type="entry name" value="Zn peptidases"/>
    <property type="match status" value="1"/>
</dbReference>
<evidence type="ECO:0000256" key="1">
    <source>
        <dbReference type="ARBA" id="ARBA00006153"/>
    </source>
</evidence>
<dbReference type="GO" id="GO:0016813">
    <property type="term" value="F:hydrolase activity, acting on carbon-nitrogen (but not peptide) bonds, in linear amidines"/>
    <property type="evidence" value="ECO:0007669"/>
    <property type="project" value="InterPro"/>
</dbReference>
<dbReference type="Pfam" id="PF07687">
    <property type="entry name" value="M20_dimer"/>
    <property type="match status" value="1"/>
</dbReference>
<dbReference type="PIRSF" id="PIRSF001235">
    <property type="entry name" value="Amidase_carbamoylase"/>
    <property type="match status" value="1"/>
</dbReference>
<feature type="binding site" evidence="3">
    <location>
        <position position="93"/>
    </location>
    <ligand>
        <name>Zn(2+)</name>
        <dbReference type="ChEBI" id="CHEBI:29105"/>
        <label>2</label>
    </ligand>
</feature>
<evidence type="ECO:0000256" key="2">
    <source>
        <dbReference type="ARBA" id="ARBA00022801"/>
    </source>
</evidence>
<dbReference type="InterPro" id="IPR010158">
    <property type="entry name" value="Amidase_Cbmase"/>
</dbReference>
<dbReference type="NCBIfam" id="TIGR01879">
    <property type="entry name" value="hydantase"/>
    <property type="match status" value="1"/>
</dbReference>
<feature type="binding site" evidence="3">
    <location>
        <position position="82"/>
    </location>
    <ligand>
        <name>Zn(2+)</name>
        <dbReference type="ChEBI" id="CHEBI:29105"/>
        <label>1</label>
    </ligand>
</feature>
<dbReference type="SUPFAM" id="SSF53187">
    <property type="entry name" value="Zn-dependent exopeptidases"/>
    <property type="match status" value="1"/>
</dbReference>
<dbReference type="CDD" id="cd03884">
    <property type="entry name" value="M20_bAS"/>
    <property type="match status" value="1"/>
</dbReference>
<dbReference type="PANTHER" id="PTHR32494:SF5">
    <property type="entry name" value="ALLANTOATE AMIDOHYDROLASE"/>
    <property type="match status" value="1"/>
</dbReference>
<dbReference type="RefSeq" id="WP_169102731.1">
    <property type="nucleotide sequence ID" value="NZ_JABBVZ010000119.1"/>
</dbReference>
<evidence type="ECO:0000256" key="4">
    <source>
        <dbReference type="PIRSR" id="PIRSR001235-2"/>
    </source>
</evidence>
<evidence type="ECO:0000256" key="3">
    <source>
        <dbReference type="PIRSR" id="PIRSR001235-1"/>
    </source>
</evidence>
<feature type="binding site" evidence="4">
    <location>
        <position position="290"/>
    </location>
    <ligand>
        <name>allantoate</name>
        <dbReference type="ChEBI" id="CHEBI:17536"/>
    </ligand>
</feature>